<dbReference type="KEGG" id="tml:GSTUM_00012136001"/>
<protein>
    <submittedName>
        <fullName evidence="2">(Perigord truffle) hypothetical protein</fullName>
    </submittedName>
</protein>
<evidence type="ECO:0000259" key="1">
    <source>
        <dbReference type="Pfam" id="PF09414"/>
    </source>
</evidence>
<dbReference type="EMBL" id="FN430381">
    <property type="protein sequence ID" value="CAZ86608.1"/>
    <property type="molecule type" value="Genomic_DNA"/>
</dbReference>
<feature type="domain" description="RNA ligase" evidence="1">
    <location>
        <begin position="55"/>
        <end position="231"/>
    </location>
</feature>
<gene>
    <name evidence="2" type="ORF">GSTUM_00012136001</name>
</gene>
<dbReference type="InterPro" id="IPR021122">
    <property type="entry name" value="RNA_ligase_dom_REL/Rnl2"/>
</dbReference>
<evidence type="ECO:0000313" key="2">
    <source>
        <dbReference type="EMBL" id="CAZ86608.1"/>
    </source>
</evidence>
<dbReference type="Proteomes" id="UP000006911">
    <property type="component" value="Unassembled WGS sequence"/>
</dbReference>
<reference evidence="2 3" key="1">
    <citation type="journal article" date="2010" name="Nature">
        <title>Perigord black truffle genome uncovers evolutionary origins and mechanisms of symbiosis.</title>
        <authorList>
            <person name="Martin F."/>
            <person name="Kohler A."/>
            <person name="Murat C."/>
            <person name="Balestrini R."/>
            <person name="Coutinho P.M."/>
            <person name="Jaillon O."/>
            <person name="Montanini B."/>
            <person name="Morin E."/>
            <person name="Noel B."/>
            <person name="Percudani R."/>
            <person name="Porcel B."/>
            <person name="Rubini A."/>
            <person name="Amicucci A."/>
            <person name="Amselem J."/>
            <person name="Anthouard V."/>
            <person name="Arcioni S."/>
            <person name="Artiguenave F."/>
            <person name="Aury J.M."/>
            <person name="Ballario P."/>
            <person name="Bolchi A."/>
            <person name="Brenna A."/>
            <person name="Brun A."/>
            <person name="Buee M."/>
            <person name="Cantarel B."/>
            <person name="Chevalier G."/>
            <person name="Couloux A."/>
            <person name="Da Silva C."/>
            <person name="Denoeud F."/>
            <person name="Duplessis S."/>
            <person name="Ghignone S."/>
            <person name="Hilselberger B."/>
            <person name="Iotti M."/>
            <person name="Marcais B."/>
            <person name="Mello A."/>
            <person name="Miranda M."/>
            <person name="Pacioni G."/>
            <person name="Quesneville H."/>
            <person name="Riccioni C."/>
            <person name="Ruotolo R."/>
            <person name="Splivallo R."/>
            <person name="Stocchi V."/>
            <person name="Tisserant E."/>
            <person name="Viscomi A.R."/>
            <person name="Zambonelli A."/>
            <person name="Zampieri E."/>
            <person name="Henrissat B."/>
            <person name="Lebrun M.H."/>
            <person name="Paolocci F."/>
            <person name="Bonfante P."/>
            <person name="Ottonello S."/>
            <person name="Wincker P."/>
        </authorList>
    </citation>
    <scope>NUCLEOTIDE SEQUENCE [LARGE SCALE GENOMIC DNA]</scope>
    <source>
        <strain evidence="2 3">Mel28</strain>
    </source>
</reference>
<dbReference type="RefSeq" id="XP_002842417.1">
    <property type="nucleotide sequence ID" value="XM_002842371.1"/>
</dbReference>
<evidence type="ECO:0000313" key="3">
    <source>
        <dbReference type="Proteomes" id="UP000006911"/>
    </source>
</evidence>
<keyword evidence="3" id="KW-1185">Reference proteome</keyword>
<dbReference type="InParanoid" id="D5GQ15"/>
<name>D5GQ15_TUBMM</name>
<dbReference type="Gene3D" id="3.30.470.30">
    <property type="entry name" value="DNA ligase/mRNA capping enzyme"/>
    <property type="match status" value="1"/>
</dbReference>
<dbReference type="AlphaFoldDB" id="D5GQ15"/>
<accession>D5GQ15</accession>
<dbReference type="eggNOG" id="ENOG502S6SR">
    <property type="taxonomic scope" value="Eukaryota"/>
</dbReference>
<sequence>MANYDQAPLNTPVFVKYPNTLQFPGFKKEALKIRSRELRAKGHKLALPAKADFRGTVKIHGANTTLVFRDCNNLANVTIQSRNKILLRPPGNGDDNGVAEFLAGVPLDNLAQSVFGAKKAKFRTLIIAGEFAGKGIHKGTGVSGLERFFMVFNICVDDLWQDMGRLSDVALPGYRVFNIMNYKTFKVAINLNADTAAAERQMMEYTKEVANVCPVAKALGGSGIGEGIVWTMLVPIRHHRPSVLGFKTKSDIFLATAYAPRAPPTAPVTQEPKTIVDEFVSYAVGQRRLEQGVEYMAEMGIPLKAENVKSFTRWVIDDTLKEEAEQMKVTKAHPSLVCVKIGNLARDWFDKYLEKVSVEGKKVQE</sequence>
<dbReference type="GeneID" id="9185188"/>
<dbReference type="Pfam" id="PF09414">
    <property type="entry name" value="RNA_ligase"/>
    <property type="match status" value="1"/>
</dbReference>
<organism evidence="2 3">
    <name type="scientific">Tuber melanosporum (strain Mel28)</name>
    <name type="common">Perigord black truffle</name>
    <dbReference type="NCBI Taxonomy" id="656061"/>
    <lineage>
        <taxon>Eukaryota</taxon>
        <taxon>Fungi</taxon>
        <taxon>Dikarya</taxon>
        <taxon>Ascomycota</taxon>
        <taxon>Pezizomycotina</taxon>
        <taxon>Pezizomycetes</taxon>
        <taxon>Pezizales</taxon>
        <taxon>Tuberaceae</taxon>
        <taxon>Tuber</taxon>
    </lineage>
</organism>
<dbReference type="OMA" id="KIHGANT"/>
<dbReference type="HOGENOM" id="CLU_054812_0_0_1"/>
<proteinExistence type="predicted"/>